<protein>
    <submittedName>
        <fullName evidence="1">Uncharacterized protein</fullName>
    </submittedName>
</protein>
<gene>
    <name evidence="1" type="ORF">LH22_07580</name>
</gene>
<organism evidence="1 2">
    <name type="scientific">Pantoea rwandensis</name>
    <dbReference type="NCBI Taxonomy" id="1076550"/>
    <lineage>
        <taxon>Bacteria</taxon>
        <taxon>Pseudomonadati</taxon>
        <taxon>Pseudomonadota</taxon>
        <taxon>Gammaproteobacteria</taxon>
        <taxon>Enterobacterales</taxon>
        <taxon>Erwiniaceae</taxon>
        <taxon>Pantoea</taxon>
    </lineage>
</organism>
<keyword evidence="2" id="KW-1185">Reference proteome</keyword>
<proteinExistence type="predicted"/>
<evidence type="ECO:0000313" key="2">
    <source>
        <dbReference type="Proteomes" id="UP000029495"/>
    </source>
</evidence>
<reference evidence="1 2" key="1">
    <citation type="submission" date="2014-09" db="EMBL/GenBank/DDBJ databases">
        <authorList>
            <person name="Chan K.-G."/>
        </authorList>
    </citation>
    <scope>NUCLEOTIDE SEQUENCE [LARGE SCALE GENOMIC DNA]</scope>
    <source>
        <strain evidence="1 2">ND04</strain>
    </source>
</reference>
<dbReference type="EMBL" id="CP009454">
    <property type="protein sequence ID" value="AIR85329.1"/>
    <property type="molecule type" value="Genomic_DNA"/>
</dbReference>
<evidence type="ECO:0000313" key="1">
    <source>
        <dbReference type="EMBL" id="AIR85329.1"/>
    </source>
</evidence>
<accession>A0ABM5RHB4</accession>
<name>A0ABM5RHB4_9GAMM</name>
<dbReference type="Proteomes" id="UP000029495">
    <property type="component" value="Chromosome"/>
</dbReference>
<sequence>MASLRGKNQGITGFNNFTELIGQKGNDRGQRGAVRYATWGAEAINRIEHVEYGHANRVSVQQAQIVGMKN</sequence>